<dbReference type="SUPFAM" id="SSF47598">
    <property type="entry name" value="Ribbon-helix-helix"/>
    <property type="match status" value="2"/>
</dbReference>
<organism evidence="2">
    <name type="scientific">uncultured bacterium pAB2</name>
    <dbReference type="NCBI Taxonomy" id="1448270"/>
    <lineage>
        <taxon>Bacteria</taxon>
        <taxon>environmental samples</taxon>
    </lineage>
</organism>
<evidence type="ECO:0000259" key="1">
    <source>
        <dbReference type="Pfam" id="PF03869"/>
    </source>
</evidence>
<dbReference type="InterPro" id="IPR010985">
    <property type="entry name" value="Ribbon_hlx_hlx"/>
</dbReference>
<feature type="domain" description="Arc-like DNA binding" evidence="1">
    <location>
        <begin position="41"/>
        <end position="76"/>
    </location>
</feature>
<proteinExistence type="predicted"/>
<dbReference type="GO" id="GO:0006355">
    <property type="term" value="P:regulation of DNA-templated transcription"/>
    <property type="evidence" value="ECO:0007669"/>
    <property type="project" value="InterPro"/>
</dbReference>
<accession>W5VRI1</accession>
<dbReference type="InterPro" id="IPR013321">
    <property type="entry name" value="Arc_rbn_hlx_hlx"/>
</dbReference>
<protein>
    <recommendedName>
        <fullName evidence="1">Arc-like DNA binding domain-containing protein</fullName>
    </recommendedName>
</protein>
<dbReference type="Gene3D" id="1.10.1220.10">
    <property type="entry name" value="Met repressor-like"/>
    <property type="match status" value="2"/>
</dbReference>
<dbReference type="AlphaFoldDB" id="W5VRI1"/>
<reference evidence="2" key="1">
    <citation type="submission" date="2013-10" db="EMBL/GenBank/DDBJ databases">
        <title>Metagenomics reveals new arsenic resistant genes.</title>
        <authorList>
            <person name="Sharma R."/>
        </authorList>
    </citation>
    <scope>NUCLEOTIDE SEQUENCE</scope>
</reference>
<dbReference type="InterPro" id="IPR005569">
    <property type="entry name" value="Arc_DNA-bd_dom"/>
</dbReference>
<dbReference type="EMBL" id="KF752584">
    <property type="protein sequence ID" value="AHH81910.1"/>
    <property type="molecule type" value="Genomic_DNA"/>
</dbReference>
<evidence type="ECO:0000313" key="2">
    <source>
        <dbReference type="EMBL" id="AHH81910.1"/>
    </source>
</evidence>
<dbReference type="Pfam" id="PF03869">
    <property type="entry name" value="Arc"/>
    <property type="match status" value="2"/>
</dbReference>
<dbReference type="GO" id="GO:0003677">
    <property type="term" value="F:DNA binding"/>
    <property type="evidence" value="ECO:0007669"/>
    <property type="project" value="InterPro"/>
</dbReference>
<feature type="domain" description="Arc-like DNA binding" evidence="1">
    <location>
        <begin position="145"/>
        <end position="180"/>
    </location>
</feature>
<name>W5VRI1_9BACT</name>
<sequence>MVDQKVWKWPPGSIAMKVKEKLLDGRGRPRKFQPGEAVEWRLRAPDNLLMELRICARAGNRSVNEEIIARLLLSLNYQPGKPVIKNAEGERLIALAVKFEEWLGKLLDGESVDVAEDVKVPPKQEQLWVWREGERILLPGKTTGYSMRIPENLADEIRAMAKVHNRSLNDEMLTRLMNTLGYFTERLLDQNEDAQALKVLCMEFEVFLKEKIREVEKSDLPWDEKSSQ</sequence>